<proteinExistence type="predicted"/>
<gene>
    <name evidence="4" type="ORF">SARC_01553</name>
</gene>
<dbReference type="SMART" id="SM00054">
    <property type="entry name" value="EFh"/>
    <property type="match status" value="4"/>
</dbReference>
<dbReference type="PROSITE" id="PS00018">
    <property type="entry name" value="EF_HAND_1"/>
    <property type="match status" value="2"/>
</dbReference>
<keyword evidence="5" id="KW-1185">Reference proteome</keyword>
<dbReference type="CDD" id="cd00051">
    <property type="entry name" value="EFh"/>
    <property type="match status" value="2"/>
</dbReference>
<dbReference type="Proteomes" id="UP000054560">
    <property type="component" value="Unassembled WGS sequence"/>
</dbReference>
<dbReference type="InterPro" id="IPR018247">
    <property type="entry name" value="EF_Hand_1_Ca_BS"/>
</dbReference>
<dbReference type="eggNOG" id="KOG0028">
    <property type="taxonomic scope" value="Eukaryota"/>
</dbReference>
<feature type="domain" description="EF-hand" evidence="3">
    <location>
        <begin position="100"/>
        <end position="135"/>
    </location>
</feature>
<dbReference type="GeneID" id="25902057"/>
<dbReference type="GO" id="GO:0005509">
    <property type="term" value="F:calcium ion binding"/>
    <property type="evidence" value="ECO:0007669"/>
    <property type="project" value="InterPro"/>
</dbReference>
<dbReference type="FunFam" id="1.10.238.10:FF:000001">
    <property type="entry name" value="Calmodulin 1"/>
    <property type="match status" value="1"/>
</dbReference>
<keyword evidence="2" id="KW-0106">Calcium</keyword>
<dbReference type="GO" id="GO:0016460">
    <property type="term" value="C:myosin II complex"/>
    <property type="evidence" value="ECO:0007669"/>
    <property type="project" value="TreeGrafter"/>
</dbReference>
<organism evidence="4 5">
    <name type="scientific">Sphaeroforma arctica JP610</name>
    <dbReference type="NCBI Taxonomy" id="667725"/>
    <lineage>
        <taxon>Eukaryota</taxon>
        <taxon>Ichthyosporea</taxon>
        <taxon>Ichthyophonida</taxon>
        <taxon>Sphaeroforma</taxon>
    </lineage>
</organism>
<protein>
    <submittedName>
        <fullName evidence="4">Centrin-1</fullName>
    </submittedName>
</protein>
<reference evidence="4 5" key="1">
    <citation type="submission" date="2011-02" db="EMBL/GenBank/DDBJ databases">
        <title>The Genome Sequence of Sphaeroforma arctica JP610.</title>
        <authorList>
            <consortium name="The Broad Institute Genome Sequencing Platform"/>
            <person name="Russ C."/>
            <person name="Cuomo C."/>
            <person name="Young S.K."/>
            <person name="Zeng Q."/>
            <person name="Gargeya S."/>
            <person name="Alvarado L."/>
            <person name="Berlin A."/>
            <person name="Chapman S.B."/>
            <person name="Chen Z."/>
            <person name="Freedman E."/>
            <person name="Gellesch M."/>
            <person name="Goldberg J."/>
            <person name="Griggs A."/>
            <person name="Gujja S."/>
            <person name="Heilman E."/>
            <person name="Heiman D."/>
            <person name="Howarth C."/>
            <person name="Mehta T."/>
            <person name="Neiman D."/>
            <person name="Pearson M."/>
            <person name="Roberts A."/>
            <person name="Saif S."/>
            <person name="Shea T."/>
            <person name="Shenoy N."/>
            <person name="Sisk P."/>
            <person name="Stolte C."/>
            <person name="Sykes S."/>
            <person name="White J."/>
            <person name="Yandava C."/>
            <person name="Burger G."/>
            <person name="Gray M.W."/>
            <person name="Holland P.W.H."/>
            <person name="King N."/>
            <person name="Lang F.B.F."/>
            <person name="Roger A.J."/>
            <person name="Ruiz-Trillo I."/>
            <person name="Haas B."/>
            <person name="Nusbaum C."/>
            <person name="Birren B."/>
        </authorList>
    </citation>
    <scope>NUCLEOTIDE SEQUENCE [LARGE SCALE GENOMIC DNA]</scope>
    <source>
        <strain evidence="4 5">JP610</strain>
    </source>
</reference>
<dbReference type="EMBL" id="KQ241659">
    <property type="protein sequence ID" value="KNC86291.1"/>
    <property type="molecule type" value="Genomic_DNA"/>
</dbReference>
<evidence type="ECO:0000313" key="4">
    <source>
        <dbReference type="EMBL" id="KNC86291.1"/>
    </source>
</evidence>
<dbReference type="PANTHER" id="PTHR23048:SF59">
    <property type="entry name" value="EF-HAND SUPERFAMILY PROTEIN"/>
    <property type="match status" value="1"/>
</dbReference>
<evidence type="ECO:0000256" key="2">
    <source>
        <dbReference type="ARBA" id="ARBA00022837"/>
    </source>
</evidence>
<dbReference type="OrthoDB" id="26525at2759"/>
<dbReference type="InterPro" id="IPR002048">
    <property type="entry name" value="EF_hand_dom"/>
</dbReference>
<accession>A0A0L0GBL9</accession>
<dbReference type="PROSITE" id="PS50222">
    <property type="entry name" value="EF_HAND_2"/>
    <property type="match status" value="4"/>
</dbReference>
<feature type="domain" description="EF-hand" evidence="3">
    <location>
        <begin position="136"/>
        <end position="170"/>
    </location>
</feature>
<dbReference type="SUPFAM" id="SSF47473">
    <property type="entry name" value="EF-hand"/>
    <property type="match status" value="1"/>
</dbReference>
<evidence type="ECO:0000259" key="3">
    <source>
        <dbReference type="PROSITE" id="PS50222"/>
    </source>
</evidence>
<keyword evidence="1" id="KW-0677">Repeat</keyword>
<dbReference type="PANTHER" id="PTHR23048">
    <property type="entry name" value="MYOSIN LIGHT CHAIN 1, 3"/>
    <property type="match status" value="1"/>
</dbReference>
<dbReference type="InterPro" id="IPR050230">
    <property type="entry name" value="CALM/Myosin/TropC-like"/>
</dbReference>
<evidence type="ECO:0000313" key="5">
    <source>
        <dbReference type="Proteomes" id="UP000054560"/>
    </source>
</evidence>
<sequence length="170" mass="18692">MPPKKRKASGKRAVPPKILGPQLSAEQKIELKQAFDLFDLDGANEMDASQLKMAMVTLGTPECTDKEIDSIIEDFDADGSGKINFQDFVIIMTGKLSEKDGMQDILTAFSLFDDDNTGKITLKNLKKVALELGGDMQEAELLAMIKEADTNNDGEVSKDEFINLMMKVSL</sequence>
<dbReference type="STRING" id="667725.A0A0L0GBL9"/>
<dbReference type="AlphaFoldDB" id="A0A0L0GBL9"/>
<dbReference type="Gene3D" id="1.10.238.10">
    <property type="entry name" value="EF-hand"/>
    <property type="match status" value="2"/>
</dbReference>
<dbReference type="Pfam" id="PF13499">
    <property type="entry name" value="EF-hand_7"/>
    <property type="match status" value="2"/>
</dbReference>
<name>A0A0L0GBL9_9EUKA</name>
<feature type="domain" description="EF-hand" evidence="3">
    <location>
        <begin position="63"/>
        <end position="98"/>
    </location>
</feature>
<evidence type="ECO:0000256" key="1">
    <source>
        <dbReference type="ARBA" id="ARBA00022737"/>
    </source>
</evidence>
<dbReference type="RefSeq" id="XP_014160193.1">
    <property type="nucleotide sequence ID" value="XM_014304718.1"/>
</dbReference>
<dbReference type="InterPro" id="IPR011992">
    <property type="entry name" value="EF-hand-dom_pair"/>
</dbReference>
<feature type="domain" description="EF-hand" evidence="3">
    <location>
        <begin position="26"/>
        <end position="61"/>
    </location>
</feature>